<gene>
    <name evidence="7" type="primary">AMV021</name>
</gene>
<dbReference type="InterPro" id="IPR001841">
    <property type="entry name" value="Znf_RING"/>
</dbReference>
<dbReference type="Gene3D" id="3.30.40.10">
    <property type="entry name" value="Zinc/RING finger domain, C3HC4 (zinc finger)"/>
    <property type="match status" value="1"/>
</dbReference>
<dbReference type="PANTHER" id="PTHR10044:SF139">
    <property type="entry name" value="DEATH-ASSOCIATED INHIBITOR OF APOPTOSIS 2"/>
    <property type="match status" value="1"/>
</dbReference>
<proteinExistence type="predicted"/>
<dbReference type="SUPFAM" id="SSF57924">
    <property type="entry name" value="Inhibitor of apoptosis (IAP) repeat"/>
    <property type="match status" value="2"/>
</dbReference>
<dbReference type="InterPro" id="IPR001370">
    <property type="entry name" value="BIR_rpt"/>
</dbReference>
<dbReference type="GO" id="GO:0031398">
    <property type="term" value="P:positive regulation of protein ubiquitination"/>
    <property type="evidence" value="ECO:0007669"/>
    <property type="project" value="TreeGrafter"/>
</dbReference>
<organismHost>
    <name type="scientific">Amsacta</name>
    <dbReference type="NCBI Taxonomy" id="340055"/>
</organismHost>
<dbReference type="SMART" id="SM00238">
    <property type="entry name" value="BIR"/>
    <property type="match status" value="2"/>
</dbReference>
<dbReference type="PANTHER" id="PTHR10044">
    <property type="entry name" value="INHIBITOR OF APOPTOSIS"/>
    <property type="match status" value="1"/>
</dbReference>
<dbReference type="Proteomes" id="UP000000872">
    <property type="component" value="Segment"/>
</dbReference>
<dbReference type="Gene3D" id="1.10.1170.10">
    <property type="entry name" value="Inhibitor Of Apoptosis Protein (2mihbC-IAP-1), Chain A"/>
    <property type="match status" value="2"/>
</dbReference>
<evidence type="ECO:0000256" key="4">
    <source>
        <dbReference type="ARBA" id="ARBA00022833"/>
    </source>
</evidence>
<organism evidence="7 8">
    <name type="scientific">Amsacta moorei entomopoxvirus</name>
    <name type="common">AmEPV</name>
    <dbReference type="NCBI Taxonomy" id="28321"/>
    <lineage>
        <taxon>Viruses</taxon>
        <taxon>Varidnaviria</taxon>
        <taxon>Bamfordvirae</taxon>
        <taxon>Nucleocytoviricota</taxon>
        <taxon>Pokkesviricetes</taxon>
        <taxon>Chitovirales</taxon>
        <taxon>Poxviridae</taxon>
        <taxon>Entomopoxvirinae</taxon>
        <taxon>Betaentomopoxvirus</taxon>
    </lineage>
</organism>
<evidence type="ECO:0000313" key="7">
    <source>
        <dbReference type="EMBL" id="AAG02727.1"/>
    </source>
</evidence>
<dbReference type="GO" id="GO:0061630">
    <property type="term" value="F:ubiquitin protein ligase activity"/>
    <property type="evidence" value="ECO:0007669"/>
    <property type="project" value="TreeGrafter"/>
</dbReference>
<dbReference type="KEGG" id="vg:1494611"/>
<sequence>MMDDINLYNESERLQTFENWPINFITPESFASNGFYYIGENDTVKCVYCGVQINKWVEGDKPEIDHKKFSPNCSFLKSNDGIDECGNNKNISNITQKGAVHPNLSNIVERLKTYKEWPISMPISTEKLAEAGFFYTGKSDKVKCFYCDGGLNKWETDDDPWIQHARWFDKCDYVKLVKGKDFIQKVMTQSTFIKSSKKENIPEINISNDEKNDIKLCKICYIEERVICFVPCGHIFCCGKCAISMDKCPVCRNKIKNLTRVYYP</sequence>
<keyword evidence="4" id="KW-0862">Zinc</keyword>
<dbReference type="FunFam" id="1.10.1170.10:FF:000002">
    <property type="entry name" value="Baculoviral IAP repeat containing 7"/>
    <property type="match status" value="1"/>
</dbReference>
<dbReference type="Pfam" id="PF13920">
    <property type="entry name" value="zf-C3HC4_3"/>
    <property type="match status" value="1"/>
</dbReference>
<dbReference type="PROSITE" id="PS50089">
    <property type="entry name" value="ZF_RING_2"/>
    <property type="match status" value="1"/>
</dbReference>
<feature type="domain" description="RING-type" evidence="6">
    <location>
        <begin position="217"/>
        <end position="252"/>
    </location>
</feature>
<accession>Q9EN27</accession>
<keyword evidence="1" id="KW-0053">Apoptosis</keyword>
<dbReference type="GeneID" id="1494611"/>
<dbReference type="GO" id="GO:0008270">
    <property type="term" value="F:zinc ion binding"/>
    <property type="evidence" value="ECO:0007669"/>
    <property type="project" value="UniProtKB-KW"/>
</dbReference>
<dbReference type="InterPro" id="IPR013083">
    <property type="entry name" value="Znf_RING/FYVE/PHD"/>
</dbReference>
<evidence type="ECO:0000256" key="1">
    <source>
        <dbReference type="ARBA" id="ARBA00022703"/>
    </source>
</evidence>
<protein>
    <submittedName>
        <fullName evidence="7">AMV021</fullName>
    </submittedName>
</protein>
<evidence type="ECO:0000256" key="3">
    <source>
        <dbReference type="ARBA" id="ARBA00022771"/>
    </source>
</evidence>
<name>Q9EN27_AMEPV</name>
<keyword evidence="2" id="KW-0479">Metal-binding</keyword>
<dbReference type="PROSITE" id="PS01282">
    <property type="entry name" value="BIR_REPEAT_1"/>
    <property type="match status" value="2"/>
</dbReference>
<keyword evidence="8" id="KW-1185">Reference proteome</keyword>
<dbReference type="PROSITE" id="PS50143">
    <property type="entry name" value="BIR_REPEAT_2"/>
    <property type="match status" value="2"/>
</dbReference>
<dbReference type="GO" id="GO:0043027">
    <property type="term" value="F:cysteine-type endopeptidase inhibitor activity involved in apoptotic process"/>
    <property type="evidence" value="ECO:0007669"/>
    <property type="project" value="TreeGrafter"/>
</dbReference>
<reference evidence="7 8" key="1">
    <citation type="journal article" date="2000" name="Virology">
        <title>Complete genomic sequence of the Amsacta moorei entomopoxvirus: analysis and comparison with other poxviruses.</title>
        <authorList>
            <person name="Bawden A.L."/>
            <person name="Glassberg K.J."/>
            <person name="Diggans J."/>
            <person name="Shaw R."/>
            <person name="Farmerie W."/>
            <person name="Moyer R.W."/>
        </authorList>
    </citation>
    <scope>NUCLEOTIDE SEQUENCE [LARGE SCALE GENOMIC DNA]</scope>
</reference>
<dbReference type="CDD" id="cd00022">
    <property type="entry name" value="BIR"/>
    <property type="match status" value="2"/>
</dbReference>
<dbReference type="RefSeq" id="NP_064803.1">
    <property type="nucleotide sequence ID" value="NC_002520.1"/>
</dbReference>
<dbReference type="EMBL" id="AF250284">
    <property type="protein sequence ID" value="AAG02727.1"/>
    <property type="molecule type" value="Genomic_DNA"/>
</dbReference>
<dbReference type="InterPro" id="IPR050784">
    <property type="entry name" value="IAP"/>
</dbReference>
<evidence type="ECO:0000256" key="5">
    <source>
        <dbReference type="PROSITE-ProRule" id="PRU00175"/>
    </source>
</evidence>
<evidence type="ECO:0000256" key="2">
    <source>
        <dbReference type="ARBA" id="ARBA00022723"/>
    </source>
</evidence>
<dbReference type="OrthoDB" id="9255at10239"/>
<evidence type="ECO:0000313" key="8">
    <source>
        <dbReference type="Proteomes" id="UP000000872"/>
    </source>
</evidence>
<dbReference type="FunFam" id="1.10.1170.10:FF:000003">
    <property type="entry name" value="E3 ubiquitin-protein ligase XIAP"/>
    <property type="match status" value="1"/>
</dbReference>
<dbReference type="GO" id="GO:0051726">
    <property type="term" value="P:regulation of cell cycle"/>
    <property type="evidence" value="ECO:0007669"/>
    <property type="project" value="TreeGrafter"/>
</dbReference>
<keyword evidence="3 5" id="KW-0863">Zinc-finger</keyword>
<evidence type="ECO:0000259" key="6">
    <source>
        <dbReference type="PROSITE" id="PS50089"/>
    </source>
</evidence>
<dbReference type="Pfam" id="PF00653">
    <property type="entry name" value="BIR"/>
    <property type="match status" value="2"/>
</dbReference>